<sequence length="96" mass="10449">MRLLNVLVLSVGAIFVMFVFLSAIKFAMAQGDPKALQGAKQGLTVAIIGVLVVVGVFAILTILRNILGIKYQLLTNPFDVLSDNFAQLMLKLNISW</sequence>
<evidence type="ECO:0000313" key="3">
    <source>
        <dbReference type="Proteomes" id="UP000231252"/>
    </source>
</evidence>
<comment type="caution">
    <text evidence="2">The sequence shown here is derived from an EMBL/GenBank/DDBJ whole genome shotgun (WGS) entry which is preliminary data.</text>
</comment>
<reference evidence="3" key="1">
    <citation type="submission" date="2017-09" db="EMBL/GenBank/DDBJ databases">
        <title>Depth-based differentiation of microbial function through sediment-hosted aquifers and enrichment of novel symbionts in the deep terrestrial subsurface.</title>
        <authorList>
            <person name="Probst A.J."/>
            <person name="Ladd B."/>
            <person name="Jarett J.K."/>
            <person name="Geller-Mcgrath D.E."/>
            <person name="Sieber C.M.K."/>
            <person name="Emerson J.B."/>
            <person name="Anantharaman K."/>
            <person name="Thomas B.C."/>
            <person name="Malmstrom R."/>
            <person name="Stieglmeier M."/>
            <person name="Klingl A."/>
            <person name="Woyke T."/>
            <person name="Ryan C.M."/>
            <person name="Banfield J.F."/>
        </authorList>
    </citation>
    <scope>NUCLEOTIDE SEQUENCE [LARGE SCALE GENOMIC DNA]</scope>
</reference>
<name>A0A2H0XE45_UNCKA</name>
<gene>
    <name evidence="2" type="ORF">COT50_02030</name>
</gene>
<feature type="transmembrane region" description="Helical" evidence="1">
    <location>
        <begin position="45"/>
        <end position="63"/>
    </location>
</feature>
<protein>
    <recommendedName>
        <fullName evidence="4">DUF5671 domain-containing protein</fullName>
    </recommendedName>
</protein>
<proteinExistence type="predicted"/>
<organism evidence="2 3">
    <name type="scientific">candidate division WWE3 bacterium CG08_land_8_20_14_0_20_41_10</name>
    <dbReference type="NCBI Taxonomy" id="1975085"/>
    <lineage>
        <taxon>Bacteria</taxon>
        <taxon>Katanobacteria</taxon>
    </lineage>
</organism>
<evidence type="ECO:0000313" key="2">
    <source>
        <dbReference type="EMBL" id="PIS22429.1"/>
    </source>
</evidence>
<keyword evidence="1" id="KW-0472">Membrane</keyword>
<dbReference type="AlphaFoldDB" id="A0A2H0XE45"/>
<dbReference type="EMBL" id="PEYU01000041">
    <property type="protein sequence ID" value="PIS22429.1"/>
    <property type="molecule type" value="Genomic_DNA"/>
</dbReference>
<evidence type="ECO:0000256" key="1">
    <source>
        <dbReference type="SAM" id="Phobius"/>
    </source>
</evidence>
<dbReference type="Proteomes" id="UP000231252">
    <property type="component" value="Unassembled WGS sequence"/>
</dbReference>
<accession>A0A2H0XE45</accession>
<keyword evidence="1" id="KW-1133">Transmembrane helix</keyword>
<keyword evidence="1" id="KW-0812">Transmembrane</keyword>
<evidence type="ECO:0008006" key="4">
    <source>
        <dbReference type="Google" id="ProtNLM"/>
    </source>
</evidence>